<reference evidence="1" key="2">
    <citation type="submission" date="2020-04" db="EMBL/GenBank/DDBJ databases">
        <authorList>
            <person name="Santos R.A.C."/>
            <person name="Steenwyk J.L."/>
            <person name="Rivero-Menendez O."/>
            <person name="Mead M.E."/>
            <person name="Silva L.P."/>
            <person name="Bastos R.W."/>
            <person name="Alastruey-Izquierdo A."/>
            <person name="Goldman G.H."/>
            <person name="Rokas A."/>
        </authorList>
    </citation>
    <scope>NUCLEOTIDE SEQUENCE</scope>
    <source>
        <strain evidence="1">CNM-CM6805</strain>
    </source>
</reference>
<gene>
    <name evidence="1" type="ORF">CNMCM6805_005597</name>
</gene>
<reference evidence="1" key="1">
    <citation type="journal article" date="2020" name="bioRxiv">
        <title>Genomic and phenotypic heterogeneity of clinical isolates of the human pathogens Aspergillus fumigatus, Aspergillus lentulus and Aspergillus fumigatiaffinis.</title>
        <authorList>
            <person name="dos Santos R.A.C."/>
            <person name="Steenwyk J.L."/>
            <person name="Rivero-Menendez O."/>
            <person name="Mead M.E."/>
            <person name="Silva L.P."/>
            <person name="Bastos R.W."/>
            <person name="Alastruey-Izquierdo A."/>
            <person name="Goldman G.H."/>
            <person name="Rokas A."/>
        </authorList>
    </citation>
    <scope>NUCLEOTIDE SEQUENCE</scope>
    <source>
        <strain evidence="1">CNM-CM6805</strain>
    </source>
</reference>
<evidence type="ECO:0000313" key="1">
    <source>
        <dbReference type="EMBL" id="KAF4225949.1"/>
    </source>
</evidence>
<organism evidence="1 2">
    <name type="scientific">Aspergillus fumigatiaffinis</name>
    <dbReference type="NCBI Taxonomy" id="340414"/>
    <lineage>
        <taxon>Eukaryota</taxon>
        <taxon>Fungi</taxon>
        <taxon>Dikarya</taxon>
        <taxon>Ascomycota</taxon>
        <taxon>Pezizomycotina</taxon>
        <taxon>Eurotiomycetes</taxon>
        <taxon>Eurotiomycetidae</taxon>
        <taxon>Eurotiales</taxon>
        <taxon>Aspergillaceae</taxon>
        <taxon>Aspergillus</taxon>
        <taxon>Aspergillus subgen. Fumigati</taxon>
    </lineage>
</organism>
<name>A0A8H4GPI7_9EURO</name>
<protein>
    <submittedName>
        <fullName evidence="1">Uncharacterized protein</fullName>
    </submittedName>
</protein>
<dbReference type="Proteomes" id="UP000653565">
    <property type="component" value="Unassembled WGS sequence"/>
</dbReference>
<evidence type="ECO:0000313" key="2">
    <source>
        <dbReference type="Proteomes" id="UP000653565"/>
    </source>
</evidence>
<dbReference type="EMBL" id="JAAAPX010000304">
    <property type="protein sequence ID" value="KAF4225949.1"/>
    <property type="molecule type" value="Genomic_DNA"/>
</dbReference>
<sequence length="449" mass="50950">MIAKLHDVEGIRGKLSDSDALVSNPQAIRYIAEFMHQTGLLSQFRHAELTEPAEQDQEQGSLLQGPGIDVEDDGYISGLYETTQYVLIPELAEYETGLAACIDNPVCDASTGLDLYATSDLTKRQQTPLKDSQYLVVLHLLAKMIRVSAAGTTTKILKALKSIVDKYIEPKWGNLTSDNLINWANNATLNQTAKEYSPEQWASKFLCDPDRYNTILAADYFSPSNVCVDPCSTARSSKRSLRGASILLPRRIEQSEDSISSDESPYPSLQPSRAFIVDGIIINEMTLVYEQVILLPNRVNDQILEIVREAPNLSYQEDESHRFIAFHFHTRRRRRRVFHAQRYINGYRYARVNGRDRAVYNRRTPIVECTPDLLPDPNWQYWYPGEVPNSATSDLPLWAVQLTRFGDYLFDEDLLTEATFTAANRGQLGTYTDDKSECPVQYFDWGGYT</sequence>
<accession>A0A8H4GPI7</accession>
<dbReference type="AlphaFoldDB" id="A0A8H4GPI7"/>
<comment type="caution">
    <text evidence="1">The sequence shown here is derived from an EMBL/GenBank/DDBJ whole genome shotgun (WGS) entry which is preliminary data.</text>
</comment>
<keyword evidence="2" id="KW-1185">Reference proteome</keyword>
<proteinExistence type="predicted"/>